<dbReference type="HOGENOM" id="CLU_2573392_0_0_1"/>
<dbReference type="InParanoid" id="A0A0C2XA05"/>
<dbReference type="Proteomes" id="UP000054549">
    <property type="component" value="Unassembled WGS sequence"/>
</dbReference>
<organism evidence="1 2">
    <name type="scientific">Amanita muscaria (strain Koide BX008)</name>
    <dbReference type="NCBI Taxonomy" id="946122"/>
    <lineage>
        <taxon>Eukaryota</taxon>
        <taxon>Fungi</taxon>
        <taxon>Dikarya</taxon>
        <taxon>Basidiomycota</taxon>
        <taxon>Agaricomycotina</taxon>
        <taxon>Agaricomycetes</taxon>
        <taxon>Agaricomycetidae</taxon>
        <taxon>Agaricales</taxon>
        <taxon>Pluteineae</taxon>
        <taxon>Amanitaceae</taxon>
        <taxon>Amanita</taxon>
    </lineage>
</organism>
<dbReference type="EMBL" id="KN818238">
    <property type="protein sequence ID" value="KIL66141.1"/>
    <property type="molecule type" value="Genomic_DNA"/>
</dbReference>
<gene>
    <name evidence="1" type="ORF">M378DRAFT_161424</name>
</gene>
<protein>
    <submittedName>
        <fullName evidence="1">Uncharacterized protein</fullName>
    </submittedName>
</protein>
<accession>A0A0C2XA05</accession>
<keyword evidence="2" id="KW-1185">Reference proteome</keyword>
<reference evidence="1 2" key="1">
    <citation type="submission" date="2014-04" db="EMBL/GenBank/DDBJ databases">
        <title>Evolutionary Origins and Diversification of the Mycorrhizal Mutualists.</title>
        <authorList>
            <consortium name="DOE Joint Genome Institute"/>
            <consortium name="Mycorrhizal Genomics Consortium"/>
            <person name="Kohler A."/>
            <person name="Kuo A."/>
            <person name="Nagy L.G."/>
            <person name="Floudas D."/>
            <person name="Copeland A."/>
            <person name="Barry K.W."/>
            <person name="Cichocki N."/>
            <person name="Veneault-Fourrey C."/>
            <person name="LaButti K."/>
            <person name="Lindquist E.A."/>
            <person name="Lipzen A."/>
            <person name="Lundell T."/>
            <person name="Morin E."/>
            <person name="Murat C."/>
            <person name="Riley R."/>
            <person name="Ohm R."/>
            <person name="Sun H."/>
            <person name="Tunlid A."/>
            <person name="Henrissat B."/>
            <person name="Grigoriev I.V."/>
            <person name="Hibbett D.S."/>
            <person name="Martin F."/>
        </authorList>
    </citation>
    <scope>NUCLEOTIDE SEQUENCE [LARGE SCALE GENOMIC DNA]</scope>
    <source>
        <strain evidence="1 2">Koide BX008</strain>
    </source>
</reference>
<evidence type="ECO:0000313" key="1">
    <source>
        <dbReference type="EMBL" id="KIL66141.1"/>
    </source>
</evidence>
<dbReference type="AlphaFoldDB" id="A0A0C2XA05"/>
<evidence type="ECO:0000313" key="2">
    <source>
        <dbReference type="Proteomes" id="UP000054549"/>
    </source>
</evidence>
<proteinExistence type="predicted"/>
<name>A0A0C2XA05_AMAMK</name>
<sequence>MAIIDSTLISASARAIVLDNTSPQTVRLPHASIQVAVVHITYARRITATRLNLISCAHGAEEMNSEYHSKEEETLYYNCTA</sequence>